<dbReference type="SUPFAM" id="SSF54236">
    <property type="entry name" value="Ubiquitin-like"/>
    <property type="match status" value="1"/>
</dbReference>
<organism evidence="2">
    <name type="scientific">Prasinoderma singulare</name>
    <dbReference type="NCBI Taxonomy" id="676789"/>
    <lineage>
        <taxon>Eukaryota</taxon>
        <taxon>Viridiplantae</taxon>
        <taxon>Prasinodermophyta</taxon>
        <taxon>Prasinodermophyceae</taxon>
        <taxon>Prasinodermales</taxon>
        <taxon>Prasinodermaceae</taxon>
        <taxon>Prasinoderma</taxon>
    </lineage>
</organism>
<sequence length="323" mass="33645">MAAAAPGPSVRLRFRGATLALALPEGGCDAAALRAAVEDATGVPAASQKLITKGKALPAEGALTLKAGQVLMLSGVVESEAQAMALEHKAASRDRVRGLDQEARVQRRRLGLEAGAGGGVRAYGTGAPRSATLADLSSGRLASPFGALRELDGSGMAAAALAYRNALVDGGAADAEDAARRAAGAAPPTAEARALLRQVSEDAGVLGIMKERGWKVGVLTEMPPVGKVGRSASCLLGFNKNRGQEISLRLRTDDLRGFRKYDAIMRTMLHELAHMEVDDHNVAFKELNSQLTRDYQRLNWKTGSGARALGSGGWEDSILGGGR</sequence>
<gene>
    <name evidence="2" type="ORF">PSIN1315_LOCUS5298</name>
</gene>
<proteinExistence type="predicted"/>
<dbReference type="PANTHER" id="PTHR47796">
    <property type="entry name" value="ZINC METALLOPROTEINASE-LIKE PROTEIN"/>
    <property type="match status" value="1"/>
</dbReference>
<feature type="domain" description="WLM" evidence="1">
    <location>
        <begin position="172"/>
        <end position="323"/>
    </location>
</feature>
<dbReference type="InterPro" id="IPR013536">
    <property type="entry name" value="WLM_dom"/>
</dbReference>
<dbReference type="AlphaFoldDB" id="A0A7S3BH82"/>
<dbReference type="PANTHER" id="PTHR47796:SF1">
    <property type="entry name" value="OS08G0500800 PROTEIN"/>
    <property type="match status" value="1"/>
</dbReference>
<reference evidence="2" key="1">
    <citation type="submission" date="2021-01" db="EMBL/GenBank/DDBJ databases">
        <authorList>
            <person name="Corre E."/>
            <person name="Pelletier E."/>
            <person name="Niang G."/>
            <person name="Scheremetjew M."/>
            <person name="Finn R."/>
            <person name="Kale V."/>
            <person name="Holt S."/>
            <person name="Cochrane G."/>
            <person name="Meng A."/>
            <person name="Brown T."/>
            <person name="Cohen L."/>
        </authorList>
    </citation>
    <scope>NUCLEOTIDE SEQUENCE</scope>
    <source>
        <strain evidence="2">RCC927</strain>
    </source>
</reference>
<dbReference type="PROSITE" id="PS51397">
    <property type="entry name" value="WLM"/>
    <property type="match status" value="1"/>
</dbReference>
<dbReference type="Pfam" id="PF08325">
    <property type="entry name" value="WLM"/>
    <property type="match status" value="1"/>
</dbReference>
<evidence type="ECO:0000313" key="2">
    <source>
        <dbReference type="EMBL" id="CAE0135159.1"/>
    </source>
</evidence>
<accession>A0A7S3BH82</accession>
<dbReference type="Gene3D" id="3.10.20.90">
    <property type="entry name" value="Phosphatidylinositol 3-kinase Catalytic Subunit, Chain A, domain 1"/>
    <property type="match status" value="1"/>
</dbReference>
<name>A0A7S3BH82_9VIRI</name>
<evidence type="ECO:0000259" key="1">
    <source>
        <dbReference type="PROSITE" id="PS51397"/>
    </source>
</evidence>
<protein>
    <recommendedName>
        <fullName evidence="1">WLM domain-containing protein</fullName>
    </recommendedName>
</protein>
<dbReference type="InterPro" id="IPR029071">
    <property type="entry name" value="Ubiquitin-like_domsf"/>
</dbReference>
<dbReference type="EMBL" id="HBHY01008243">
    <property type="protein sequence ID" value="CAE0135159.1"/>
    <property type="molecule type" value="Transcribed_RNA"/>
</dbReference>